<feature type="non-terminal residue" evidence="2">
    <location>
        <position position="109"/>
    </location>
</feature>
<protein>
    <recommendedName>
        <fullName evidence="1">RecA family profile 1 domain-containing protein</fullName>
    </recommendedName>
</protein>
<keyword evidence="3" id="KW-1185">Reference proteome</keyword>
<feature type="domain" description="RecA family profile 1" evidence="1">
    <location>
        <begin position="38"/>
        <end position="109"/>
    </location>
</feature>
<dbReference type="InterPro" id="IPR049428">
    <property type="entry name" value="RecA-like_N"/>
</dbReference>
<reference evidence="2 3" key="1">
    <citation type="submission" date="2018-02" db="EMBL/GenBank/DDBJ databases">
        <title>The genomes of Aspergillus section Nigri reveals drivers in fungal speciation.</title>
        <authorList>
            <consortium name="DOE Joint Genome Institute"/>
            <person name="Vesth T.C."/>
            <person name="Nybo J."/>
            <person name="Theobald S."/>
            <person name="Brandl J."/>
            <person name="Frisvad J.C."/>
            <person name="Nielsen K.F."/>
            <person name="Lyhne E.K."/>
            <person name="Kogle M.E."/>
            <person name="Kuo A."/>
            <person name="Riley R."/>
            <person name="Clum A."/>
            <person name="Nolan M."/>
            <person name="Lipzen A."/>
            <person name="Salamov A."/>
            <person name="Henrissat B."/>
            <person name="Wiebenga A."/>
            <person name="De vries R.P."/>
            <person name="Grigoriev I.V."/>
            <person name="Mortensen U.H."/>
            <person name="Andersen M.R."/>
            <person name="Baker S.E."/>
        </authorList>
    </citation>
    <scope>NUCLEOTIDE SEQUENCE [LARGE SCALE GENOMIC DNA]</scope>
    <source>
        <strain evidence="2 3">CBS 707.79</strain>
    </source>
</reference>
<evidence type="ECO:0000313" key="2">
    <source>
        <dbReference type="EMBL" id="PYH96577.1"/>
    </source>
</evidence>
<dbReference type="Gene3D" id="3.40.50.300">
    <property type="entry name" value="P-loop containing nucleotide triphosphate hydrolases"/>
    <property type="match status" value="1"/>
</dbReference>
<dbReference type="InterPro" id="IPR027417">
    <property type="entry name" value="P-loop_NTPase"/>
</dbReference>
<dbReference type="SUPFAM" id="SSF52540">
    <property type="entry name" value="P-loop containing nucleoside triphosphate hydrolases"/>
    <property type="match status" value="1"/>
</dbReference>
<dbReference type="PROSITE" id="PS50162">
    <property type="entry name" value="RECA_2"/>
    <property type="match status" value="1"/>
</dbReference>
<dbReference type="EMBL" id="KZ825836">
    <property type="protein sequence ID" value="PYH96577.1"/>
    <property type="molecule type" value="Genomic_DNA"/>
</dbReference>
<dbReference type="AlphaFoldDB" id="A0A319DR69"/>
<dbReference type="InterPro" id="IPR020588">
    <property type="entry name" value="RecA_ATP-bd"/>
</dbReference>
<dbReference type="GO" id="GO:0005524">
    <property type="term" value="F:ATP binding"/>
    <property type="evidence" value="ECO:0007669"/>
    <property type="project" value="InterPro"/>
</dbReference>
<dbReference type="GO" id="GO:0140664">
    <property type="term" value="F:ATP-dependent DNA damage sensor activity"/>
    <property type="evidence" value="ECO:0007669"/>
    <property type="project" value="InterPro"/>
</dbReference>
<proteinExistence type="predicted"/>
<dbReference type="GO" id="GO:0061982">
    <property type="term" value="P:meiosis I cell cycle process"/>
    <property type="evidence" value="ECO:0007669"/>
    <property type="project" value="UniProtKB-ARBA"/>
</dbReference>
<dbReference type="STRING" id="1448320.A0A319DR69"/>
<sequence length="109" mass="11114">MDRLEILGLSSQMPDSDRVFSIPASQALHASTAFPASGTTAISTGLPALDEAISVSATDNLPDLDDAESKGLPLGRVTEIFGPPGAGKTSLALSAAATALRNGDHVVWI</sequence>
<gene>
    <name evidence="2" type="ORF">BO71DRAFT_428004</name>
</gene>
<dbReference type="Proteomes" id="UP000247810">
    <property type="component" value="Unassembled WGS sequence"/>
</dbReference>
<dbReference type="GO" id="GO:0006281">
    <property type="term" value="P:DNA repair"/>
    <property type="evidence" value="ECO:0007669"/>
    <property type="project" value="InterPro"/>
</dbReference>
<dbReference type="OrthoDB" id="5957327at2759"/>
<dbReference type="VEuPathDB" id="FungiDB:BO71DRAFT_428004"/>
<accession>A0A319DR69</accession>
<dbReference type="Pfam" id="PF00154">
    <property type="entry name" value="RecA_N"/>
    <property type="match status" value="1"/>
</dbReference>
<evidence type="ECO:0000313" key="3">
    <source>
        <dbReference type="Proteomes" id="UP000247810"/>
    </source>
</evidence>
<dbReference type="GO" id="GO:0006310">
    <property type="term" value="P:DNA recombination"/>
    <property type="evidence" value="ECO:0007669"/>
    <property type="project" value="UniProtKB-ARBA"/>
</dbReference>
<evidence type="ECO:0000259" key="1">
    <source>
        <dbReference type="PROSITE" id="PS50162"/>
    </source>
</evidence>
<organism evidence="2 3">
    <name type="scientific">Aspergillus ellipticus CBS 707.79</name>
    <dbReference type="NCBI Taxonomy" id="1448320"/>
    <lineage>
        <taxon>Eukaryota</taxon>
        <taxon>Fungi</taxon>
        <taxon>Dikarya</taxon>
        <taxon>Ascomycota</taxon>
        <taxon>Pezizomycotina</taxon>
        <taxon>Eurotiomycetes</taxon>
        <taxon>Eurotiomycetidae</taxon>
        <taxon>Eurotiales</taxon>
        <taxon>Aspergillaceae</taxon>
        <taxon>Aspergillus</taxon>
        <taxon>Aspergillus subgen. Circumdati</taxon>
    </lineage>
</organism>
<dbReference type="GO" id="GO:0003677">
    <property type="term" value="F:DNA binding"/>
    <property type="evidence" value="ECO:0007669"/>
    <property type="project" value="InterPro"/>
</dbReference>
<name>A0A319DR69_9EURO</name>